<proteinExistence type="predicted"/>
<protein>
    <submittedName>
        <fullName evidence="1">Uncharacterized protein</fullName>
    </submittedName>
</protein>
<keyword evidence="2" id="KW-1185">Reference proteome</keyword>
<accession>A0A9Q3P968</accession>
<dbReference type="Proteomes" id="UP000765509">
    <property type="component" value="Unassembled WGS sequence"/>
</dbReference>
<organism evidence="1 2">
    <name type="scientific">Austropuccinia psidii MF-1</name>
    <dbReference type="NCBI Taxonomy" id="1389203"/>
    <lineage>
        <taxon>Eukaryota</taxon>
        <taxon>Fungi</taxon>
        <taxon>Dikarya</taxon>
        <taxon>Basidiomycota</taxon>
        <taxon>Pucciniomycotina</taxon>
        <taxon>Pucciniomycetes</taxon>
        <taxon>Pucciniales</taxon>
        <taxon>Sphaerophragmiaceae</taxon>
        <taxon>Austropuccinia</taxon>
    </lineage>
</organism>
<dbReference type="AlphaFoldDB" id="A0A9Q3P968"/>
<comment type="caution">
    <text evidence="1">The sequence shown here is derived from an EMBL/GenBank/DDBJ whole genome shotgun (WGS) entry which is preliminary data.</text>
</comment>
<gene>
    <name evidence="1" type="ORF">O181_090956</name>
</gene>
<evidence type="ECO:0000313" key="2">
    <source>
        <dbReference type="Proteomes" id="UP000765509"/>
    </source>
</evidence>
<name>A0A9Q3P968_9BASI</name>
<dbReference type="EMBL" id="AVOT02057064">
    <property type="protein sequence ID" value="MBW0551241.1"/>
    <property type="molecule type" value="Genomic_DNA"/>
</dbReference>
<sequence>MLRWQIAIQEYRGNMTIVLKAGSIHKSADGISRSYHPQTDGLAEGMIQALEDIIRRFCAYGLRFKDSDGFTNDLCSLIPTLKLESKTPRGSTEERLD</sequence>
<reference evidence="1" key="1">
    <citation type="submission" date="2021-03" db="EMBL/GenBank/DDBJ databases">
        <title>Draft genome sequence of rust myrtle Austropuccinia psidii MF-1, a brazilian biotype.</title>
        <authorList>
            <person name="Quecine M.C."/>
            <person name="Pachon D.M.R."/>
            <person name="Bonatelli M.L."/>
            <person name="Correr F.H."/>
            <person name="Franceschini L.M."/>
            <person name="Leite T.F."/>
            <person name="Margarido G.R.A."/>
            <person name="Almeida C.A."/>
            <person name="Ferrarezi J.A."/>
            <person name="Labate C.A."/>
        </authorList>
    </citation>
    <scope>NUCLEOTIDE SEQUENCE</scope>
    <source>
        <strain evidence="1">MF-1</strain>
    </source>
</reference>
<evidence type="ECO:0000313" key="1">
    <source>
        <dbReference type="EMBL" id="MBW0551241.1"/>
    </source>
</evidence>